<keyword evidence="12" id="KW-1185">Reference proteome</keyword>
<evidence type="ECO:0000256" key="1">
    <source>
        <dbReference type="ARBA" id="ARBA00022475"/>
    </source>
</evidence>
<feature type="transmembrane region" description="Helical" evidence="10">
    <location>
        <begin position="148"/>
        <end position="181"/>
    </location>
</feature>
<protein>
    <recommendedName>
        <fullName evidence="10">Glycerol-3-phosphate acyltransferase</fullName>
    </recommendedName>
    <alternativeName>
        <fullName evidence="10">Acyl-PO4 G3P acyltransferase</fullName>
    </alternativeName>
    <alternativeName>
        <fullName evidence="10">Acyl-phosphate--glycerol-3-phosphate acyltransferase</fullName>
    </alternativeName>
    <alternativeName>
        <fullName evidence="10">G3P acyltransferase</fullName>
        <shortName evidence="10">GPAT</shortName>
        <ecNumber evidence="10">2.3.1.275</ecNumber>
    </alternativeName>
    <alternativeName>
        <fullName evidence="10">Lysophosphatidic acid synthase</fullName>
        <shortName evidence="10">LPA synthase</shortName>
    </alternativeName>
</protein>
<evidence type="ECO:0000256" key="4">
    <source>
        <dbReference type="ARBA" id="ARBA00022692"/>
    </source>
</evidence>
<dbReference type="GO" id="GO:0005886">
    <property type="term" value="C:plasma membrane"/>
    <property type="evidence" value="ECO:0007669"/>
    <property type="project" value="UniProtKB-SubCell"/>
</dbReference>
<feature type="transmembrane region" description="Helical" evidence="10">
    <location>
        <begin position="114"/>
        <end position="142"/>
    </location>
</feature>
<comment type="catalytic activity">
    <reaction evidence="10">
        <text>an acyl phosphate + sn-glycerol 3-phosphate = a 1-acyl-sn-glycero-3-phosphate + phosphate</text>
        <dbReference type="Rhea" id="RHEA:34075"/>
        <dbReference type="ChEBI" id="CHEBI:43474"/>
        <dbReference type="ChEBI" id="CHEBI:57597"/>
        <dbReference type="ChEBI" id="CHEBI:57970"/>
        <dbReference type="ChEBI" id="CHEBI:59918"/>
        <dbReference type="EC" id="2.3.1.275"/>
    </reaction>
</comment>
<dbReference type="UniPathway" id="UPA00085"/>
<comment type="pathway">
    <text evidence="10">Lipid metabolism; phospholipid metabolism.</text>
</comment>
<dbReference type="InterPro" id="IPR003811">
    <property type="entry name" value="G3P_acylTferase_PlsY"/>
</dbReference>
<proteinExistence type="inferred from homology"/>
<keyword evidence="9 10" id="KW-1208">Phospholipid metabolism</keyword>
<feature type="transmembrane region" description="Helical" evidence="10">
    <location>
        <begin position="6"/>
        <end position="30"/>
    </location>
</feature>
<evidence type="ECO:0000256" key="3">
    <source>
        <dbReference type="ARBA" id="ARBA00022679"/>
    </source>
</evidence>
<feature type="transmembrane region" description="Helical" evidence="10">
    <location>
        <begin position="60"/>
        <end position="82"/>
    </location>
</feature>
<dbReference type="PANTHER" id="PTHR30309">
    <property type="entry name" value="INNER MEMBRANE PROTEIN YGIH"/>
    <property type="match status" value="1"/>
</dbReference>
<evidence type="ECO:0000256" key="6">
    <source>
        <dbReference type="ARBA" id="ARBA00023098"/>
    </source>
</evidence>
<evidence type="ECO:0000256" key="5">
    <source>
        <dbReference type="ARBA" id="ARBA00022989"/>
    </source>
</evidence>
<evidence type="ECO:0000256" key="7">
    <source>
        <dbReference type="ARBA" id="ARBA00023136"/>
    </source>
</evidence>
<keyword evidence="1 10" id="KW-1003">Cell membrane</keyword>
<sequence>MPVFETPVLILALVAALAYLLGAVPFGIVISRAFGLADPRTVGSGNIGATNVLRSGSKPAAALTVLLDGAKGGIAVLIAGAIVGEDAAQIAALSAFLGHLYPVWLGFKGGKGVATFLGTVLALSLPIGIAACALWLATFAIFRISSLAGIIASALTPVAALLLGHGDKTVILAAMALFVWWRHRTNITRILNGTEPKVGRKKPPQDTA</sequence>
<dbReference type="EMBL" id="FXXQ01000003">
    <property type="protein sequence ID" value="SMX23176.1"/>
    <property type="molecule type" value="Genomic_DNA"/>
</dbReference>
<comment type="function">
    <text evidence="10">Catalyzes the transfer of an acyl group from acyl-phosphate (acyl-PO(4)) to glycerol-3-phosphate (G3P) to form lysophosphatidic acid (LPA). This enzyme utilizes acyl-phosphate as fatty acyl donor, but not acyl-CoA or acyl-ACP.</text>
</comment>
<dbReference type="Proteomes" id="UP000201838">
    <property type="component" value="Unassembled WGS sequence"/>
</dbReference>
<evidence type="ECO:0000256" key="2">
    <source>
        <dbReference type="ARBA" id="ARBA00022516"/>
    </source>
</evidence>
<comment type="subcellular location">
    <subcellularLocation>
        <location evidence="10">Cell membrane</location>
        <topology evidence="10">Multi-pass membrane protein</topology>
    </subcellularLocation>
</comment>
<keyword evidence="6 10" id="KW-0443">Lipid metabolism</keyword>
<dbReference type="OrthoDB" id="9777124at2"/>
<dbReference type="EC" id="2.3.1.275" evidence="10"/>
<dbReference type="RefSeq" id="WP_093973164.1">
    <property type="nucleotide sequence ID" value="NZ_FXXQ01000003.1"/>
</dbReference>
<comment type="similarity">
    <text evidence="10">Belongs to the PlsY family.</text>
</comment>
<evidence type="ECO:0000313" key="12">
    <source>
        <dbReference type="Proteomes" id="UP000201838"/>
    </source>
</evidence>
<evidence type="ECO:0000256" key="8">
    <source>
        <dbReference type="ARBA" id="ARBA00023209"/>
    </source>
</evidence>
<dbReference type="Pfam" id="PF02660">
    <property type="entry name" value="G3P_acyltransf"/>
    <property type="match status" value="1"/>
</dbReference>
<organism evidence="11 12">
    <name type="scientific">Boseongicola aestuarii</name>
    <dbReference type="NCBI Taxonomy" id="1470561"/>
    <lineage>
        <taxon>Bacteria</taxon>
        <taxon>Pseudomonadati</taxon>
        <taxon>Pseudomonadota</taxon>
        <taxon>Alphaproteobacteria</taxon>
        <taxon>Rhodobacterales</taxon>
        <taxon>Paracoccaceae</taxon>
        <taxon>Boseongicola</taxon>
    </lineage>
</organism>
<keyword evidence="8 10" id="KW-0594">Phospholipid biosynthesis</keyword>
<keyword evidence="5 10" id="KW-1133">Transmembrane helix</keyword>
<evidence type="ECO:0000313" key="11">
    <source>
        <dbReference type="EMBL" id="SMX23176.1"/>
    </source>
</evidence>
<dbReference type="HAMAP" id="MF_01043">
    <property type="entry name" value="PlsY"/>
    <property type="match status" value="1"/>
</dbReference>
<dbReference type="GO" id="GO:0043772">
    <property type="term" value="F:acyl-phosphate glycerol-3-phosphate acyltransferase activity"/>
    <property type="evidence" value="ECO:0007669"/>
    <property type="project" value="UniProtKB-UniRule"/>
</dbReference>
<name>A0A238IXR3_9RHOB</name>
<dbReference type="GO" id="GO:0008654">
    <property type="term" value="P:phospholipid biosynthetic process"/>
    <property type="evidence" value="ECO:0007669"/>
    <property type="project" value="UniProtKB-UniRule"/>
</dbReference>
<dbReference type="SMART" id="SM01207">
    <property type="entry name" value="G3P_acyltransf"/>
    <property type="match status" value="1"/>
</dbReference>
<keyword evidence="2 10" id="KW-0444">Lipid biosynthesis</keyword>
<comment type="subunit">
    <text evidence="10">Probably interacts with PlsX.</text>
</comment>
<reference evidence="11 12" key="1">
    <citation type="submission" date="2017-05" db="EMBL/GenBank/DDBJ databases">
        <authorList>
            <person name="Song R."/>
            <person name="Chenine A.L."/>
            <person name="Ruprecht R.M."/>
        </authorList>
    </citation>
    <scope>NUCLEOTIDE SEQUENCE [LARGE SCALE GENOMIC DNA]</scope>
    <source>
        <strain evidence="11 12">CECT 8489</strain>
    </source>
</reference>
<keyword evidence="11" id="KW-0012">Acyltransferase</keyword>
<evidence type="ECO:0000256" key="10">
    <source>
        <dbReference type="HAMAP-Rule" id="MF_01043"/>
    </source>
</evidence>
<dbReference type="NCBIfam" id="TIGR00023">
    <property type="entry name" value="glycerol-3-phosphate 1-O-acyltransferase PlsY"/>
    <property type="match status" value="1"/>
</dbReference>
<dbReference type="AlphaFoldDB" id="A0A238IXR3"/>
<gene>
    <name evidence="10 11" type="primary">plsY</name>
    <name evidence="11" type="ORF">BOA8489_01280</name>
</gene>
<dbReference type="PANTHER" id="PTHR30309:SF0">
    <property type="entry name" value="GLYCEROL-3-PHOSPHATE ACYLTRANSFERASE-RELATED"/>
    <property type="match status" value="1"/>
</dbReference>
<feature type="transmembrane region" description="Helical" evidence="10">
    <location>
        <begin position="88"/>
        <end position="107"/>
    </location>
</feature>
<evidence type="ECO:0000256" key="9">
    <source>
        <dbReference type="ARBA" id="ARBA00023264"/>
    </source>
</evidence>
<keyword evidence="7 10" id="KW-0472">Membrane</keyword>
<keyword evidence="3 10" id="KW-0808">Transferase</keyword>
<accession>A0A238IXR3</accession>
<keyword evidence="4 10" id="KW-0812">Transmembrane</keyword>